<name>A0ABR1TMK9_9PEZI</name>
<evidence type="ECO:0000313" key="1">
    <source>
        <dbReference type="EMBL" id="KAK8047895.1"/>
    </source>
</evidence>
<keyword evidence="2" id="KW-1185">Reference proteome</keyword>
<accession>A0ABR1TMK9</accession>
<dbReference type="EMBL" id="JAQQWM010000009">
    <property type="protein sequence ID" value="KAK8047895.1"/>
    <property type="molecule type" value="Genomic_DNA"/>
</dbReference>
<evidence type="ECO:0000313" key="2">
    <source>
        <dbReference type="Proteomes" id="UP001446871"/>
    </source>
</evidence>
<dbReference type="Proteomes" id="UP001446871">
    <property type="component" value="Unassembled WGS sequence"/>
</dbReference>
<comment type="caution">
    <text evidence="1">The sequence shown here is derived from an EMBL/GenBank/DDBJ whole genome shotgun (WGS) entry which is preliminary data.</text>
</comment>
<reference evidence="1 2" key="1">
    <citation type="submission" date="2023-01" db="EMBL/GenBank/DDBJ databases">
        <title>Analysis of 21 Apiospora genomes using comparative genomics revels a genus with tremendous synthesis potential of carbohydrate active enzymes and secondary metabolites.</title>
        <authorList>
            <person name="Sorensen T."/>
        </authorList>
    </citation>
    <scope>NUCLEOTIDE SEQUENCE [LARGE SCALE GENOMIC DNA]</scope>
    <source>
        <strain evidence="1 2">CBS 83171</strain>
    </source>
</reference>
<proteinExistence type="predicted"/>
<evidence type="ECO:0008006" key="3">
    <source>
        <dbReference type="Google" id="ProtNLM"/>
    </source>
</evidence>
<organism evidence="1 2">
    <name type="scientific">Apiospora saccharicola</name>
    <dbReference type="NCBI Taxonomy" id="335842"/>
    <lineage>
        <taxon>Eukaryota</taxon>
        <taxon>Fungi</taxon>
        <taxon>Dikarya</taxon>
        <taxon>Ascomycota</taxon>
        <taxon>Pezizomycotina</taxon>
        <taxon>Sordariomycetes</taxon>
        <taxon>Xylariomycetidae</taxon>
        <taxon>Amphisphaeriales</taxon>
        <taxon>Apiosporaceae</taxon>
        <taxon>Apiospora</taxon>
    </lineage>
</organism>
<gene>
    <name evidence="1" type="ORF">PG996_015959</name>
</gene>
<sequence>MASDLFHNKIPAEIIEHMMSLCASEIDAKSLAKTCHKANNVWLAGKPRIIWRIRVGSDTTFDLALTAVRATKIVKDSEDRSELPPKDMDPGKLSGFVTLPTLKELNRISELHQLVHALVYAFCVDTSALSSYDTNLQGLTGCPELHTRLRNAIYRVLICGAALAGAYTEPFHEAKRLGKTYVNDDPNYLEKFVVLALAPKQKYQEAVFESLATWLVEDILSDANTRNNLELEIEKQNGKDERCSSAKPCALKTPGKGDCIGRHLVYWSVMEMLWVNRHMWKAIHPFMHPFDWRSHWQVRQPSISEGPERPLTVPVVLFGRFRIEDVVISSLPTPKPTPPEDWEDYTDLTNRSPGRRTRIGVDKSVVSLLSWVHRFSPQHTVTSRGLTLPLDLAFLDYTLKKHAGVHVRPQDAACLVSPNELSGTGPNPDGVFDYACFFRTLYDFLGGDKLPGYPAQGMECLLVGDSLAKEYFDGWTKEDEKSECKDIGASAHLRPHVCPDCW</sequence>
<protein>
    <recommendedName>
        <fullName evidence="3">F-box domain-containing protein</fullName>
    </recommendedName>
</protein>